<dbReference type="RefSeq" id="WP_117954821.1">
    <property type="nucleotide sequence ID" value="NZ_QRAN01000011.1"/>
</dbReference>
<dbReference type="AlphaFoldDB" id="A0A3L7DYF3"/>
<dbReference type="SUPFAM" id="SSF53448">
    <property type="entry name" value="Nucleotide-diphospho-sugar transferases"/>
    <property type="match status" value="1"/>
</dbReference>
<keyword evidence="2" id="KW-0808">Transferase</keyword>
<accession>A0A3L7DYF3</accession>
<organism evidence="2 3">
    <name type="scientific">Seongchinamella sediminis</name>
    <dbReference type="NCBI Taxonomy" id="2283635"/>
    <lineage>
        <taxon>Bacteria</taxon>
        <taxon>Pseudomonadati</taxon>
        <taxon>Pseudomonadota</taxon>
        <taxon>Gammaproteobacteria</taxon>
        <taxon>Cellvibrionales</taxon>
        <taxon>Halieaceae</taxon>
        <taxon>Seongchinamella</taxon>
    </lineage>
</organism>
<dbReference type="InterPro" id="IPR029044">
    <property type="entry name" value="Nucleotide-diphossugar_trans"/>
</dbReference>
<feature type="domain" description="Glycosyltransferase 2-like" evidence="1">
    <location>
        <begin position="12"/>
        <end position="157"/>
    </location>
</feature>
<comment type="caution">
    <text evidence="2">The sequence shown here is derived from an EMBL/GenBank/DDBJ whole genome shotgun (WGS) entry which is preliminary data.</text>
</comment>
<dbReference type="InterPro" id="IPR001173">
    <property type="entry name" value="Glyco_trans_2-like"/>
</dbReference>
<dbReference type="CDD" id="cd04186">
    <property type="entry name" value="GT_2_like_c"/>
    <property type="match status" value="1"/>
</dbReference>
<dbReference type="Gene3D" id="3.90.550.10">
    <property type="entry name" value="Spore Coat Polysaccharide Biosynthesis Protein SpsA, Chain A"/>
    <property type="match status" value="1"/>
</dbReference>
<dbReference type="PANTHER" id="PTHR43179:SF10">
    <property type="entry name" value="GLYCOSYL TRANSFERASE"/>
    <property type="match status" value="1"/>
</dbReference>
<protein>
    <submittedName>
        <fullName evidence="2">Glycosyltransferase</fullName>
    </submittedName>
</protein>
<evidence type="ECO:0000313" key="3">
    <source>
        <dbReference type="Proteomes" id="UP000265509"/>
    </source>
</evidence>
<evidence type="ECO:0000313" key="2">
    <source>
        <dbReference type="EMBL" id="RLQ21695.1"/>
    </source>
</evidence>
<name>A0A3L7DYF3_9GAMM</name>
<dbReference type="OrthoDB" id="9771846at2"/>
<gene>
    <name evidence="2" type="ORF">DWB85_11825</name>
</gene>
<keyword evidence="3" id="KW-1185">Reference proteome</keyword>
<dbReference type="Pfam" id="PF00535">
    <property type="entry name" value="Glycos_transf_2"/>
    <property type="match status" value="1"/>
</dbReference>
<evidence type="ECO:0000259" key="1">
    <source>
        <dbReference type="Pfam" id="PF00535"/>
    </source>
</evidence>
<dbReference type="PANTHER" id="PTHR43179">
    <property type="entry name" value="RHAMNOSYLTRANSFERASE WBBL"/>
    <property type="match status" value="1"/>
</dbReference>
<reference evidence="2 3" key="1">
    <citation type="submission" date="2018-07" db="EMBL/GenBank/DDBJ databases">
        <title>Halioglobus sp. genome submission.</title>
        <authorList>
            <person name="Ye M.-Q."/>
            <person name="Du Z.-J."/>
        </authorList>
    </citation>
    <scope>NUCLEOTIDE SEQUENCE [LARGE SCALE GENOMIC DNA]</scope>
    <source>
        <strain evidence="2 3">U0301</strain>
    </source>
</reference>
<proteinExistence type="predicted"/>
<dbReference type="Proteomes" id="UP000265509">
    <property type="component" value="Unassembled WGS sequence"/>
</dbReference>
<sequence>MNPDSAHLPRLTVTIVVYNSPLPLLARTLHSLVAACEFLRNHSMSGVAIQLVDNGSSADYQRELTQLLAAQAWPDLTLETLDSNLGFGAGHNRALAAGVGDYHLVLNPDVELAPDALLRGLRTMSGNSSLVLLSPAACGGNGEPEFLCKRYPSVAVLLLRALLPRLGRRLFPAYMSRYDMSDVCGTEDAVDVPLASGCFMLLRGNAFVEVGGFDESFFLYFEDFDLSLRLGQLGSLRYEPTVHIVHHGGYAARKGWLHLKLFARSGWQFFSRHGWRWI</sequence>
<dbReference type="EMBL" id="QRAN01000011">
    <property type="protein sequence ID" value="RLQ21695.1"/>
    <property type="molecule type" value="Genomic_DNA"/>
</dbReference>
<dbReference type="GO" id="GO:0016740">
    <property type="term" value="F:transferase activity"/>
    <property type="evidence" value="ECO:0007669"/>
    <property type="project" value="UniProtKB-KW"/>
</dbReference>